<reference evidence="2 3" key="1">
    <citation type="submission" date="2020-07" db="EMBL/GenBank/DDBJ databases">
        <authorList>
            <person name="Feng X."/>
        </authorList>
    </citation>
    <scope>NUCLEOTIDE SEQUENCE [LARGE SCALE GENOMIC DNA]</scope>
    <source>
        <strain evidence="2 3">JCM14086</strain>
    </source>
</reference>
<evidence type="ECO:0000256" key="1">
    <source>
        <dbReference type="SAM" id="MobiDB-lite"/>
    </source>
</evidence>
<dbReference type="Pfam" id="PF13671">
    <property type="entry name" value="AAA_33"/>
    <property type="match status" value="1"/>
</dbReference>
<dbReference type="PANTHER" id="PTHR37807">
    <property type="entry name" value="OS07G0160300 PROTEIN"/>
    <property type="match status" value="1"/>
</dbReference>
<gene>
    <name evidence="2" type="ORF">H5P30_05720</name>
</gene>
<accession>A0A7X1AWW1</accession>
<dbReference type="EMBL" id="JACHVA010000052">
    <property type="protein sequence ID" value="MBC2601269.1"/>
    <property type="molecule type" value="Genomic_DNA"/>
</dbReference>
<dbReference type="SUPFAM" id="SSF52540">
    <property type="entry name" value="P-loop containing nucleoside triphosphate hydrolases"/>
    <property type="match status" value="1"/>
</dbReference>
<organism evidence="2 3">
    <name type="scientific">Puniceicoccus vermicola</name>
    <dbReference type="NCBI Taxonomy" id="388746"/>
    <lineage>
        <taxon>Bacteria</taxon>
        <taxon>Pseudomonadati</taxon>
        <taxon>Verrucomicrobiota</taxon>
        <taxon>Opitutia</taxon>
        <taxon>Puniceicoccales</taxon>
        <taxon>Puniceicoccaceae</taxon>
        <taxon>Puniceicoccus</taxon>
    </lineage>
</organism>
<dbReference type="InterPro" id="IPR027417">
    <property type="entry name" value="P-loop_NTPase"/>
</dbReference>
<comment type="caution">
    <text evidence="2">The sequence shown here is derived from an EMBL/GenBank/DDBJ whole genome shotgun (WGS) entry which is preliminary data.</text>
</comment>
<dbReference type="RefSeq" id="WP_185691990.1">
    <property type="nucleotide sequence ID" value="NZ_JACHVA010000052.1"/>
</dbReference>
<sequence length="195" mass="22274">MDTPILYIFSGLPGTGKSTLSKRLAAHTGATWLRIDTLEQGLRDHCNIEVEGEGYRIAYRIASDNLRLGSPVIADSCNPCELTREEWREVAILSGARWVDIEVVCSDQDEHRIRIETRKNEVPGLRLPSWQDVLDRDYEKWTEDRIVIDTATTSIDRAFQDLLKKLWASRTDQAPANFPRNIKNTAPTKQRPAQR</sequence>
<feature type="compositionally biased region" description="Polar residues" evidence="1">
    <location>
        <begin position="182"/>
        <end position="195"/>
    </location>
</feature>
<dbReference type="Proteomes" id="UP000525652">
    <property type="component" value="Unassembled WGS sequence"/>
</dbReference>
<name>A0A7X1AWW1_9BACT</name>
<dbReference type="Gene3D" id="3.40.50.300">
    <property type="entry name" value="P-loop containing nucleotide triphosphate hydrolases"/>
    <property type="match status" value="1"/>
</dbReference>
<feature type="region of interest" description="Disordered" evidence="1">
    <location>
        <begin position="174"/>
        <end position="195"/>
    </location>
</feature>
<evidence type="ECO:0000313" key="2">
    <source>
        <dbReference type="EMBL" id="MBC2601269.1"/>
    </source>
</evidence>
<evidence type="ECO:0000313" key="3">
    <source>
        <dbReference type="Proteomes" id="UP000525652"/>
    </source>
</evidence>
<keyword evidence="3" id="KW-1185">Reference proteome</keyword>
<proteinExistence type="predicted"/>
<dbReference type="AlphaFoldDB" id="A0A7X1AWW1"/>
<protein>
    <submittedName>
        <fullName evidence="2">AAA family ATPase</fullName>
    </submittedName>
</protein>
<dbReference type="PANTHER" id="PTHR37807:SF3">
    <property type="entry name" value="OS07G0160300 PROTEIN"/>
    <property type="match status" value="1"/>
</dbReference>